<accession>A0A346DZ72</accession>
<reference evidence="11 12" key="1">
    <citation type="submission" date="2018-03" db="EMBL/GenBank/DDBJ databases">
        <title>A parallel universe: an anciently diverged bacterial symbiosis in a Hawaiian planthopper (Hemiptera: Cixiidae) reveals rearranged nutritional responsibilities.</title>
        <authorList>
            <person name="Bennett G."/>
            <person name="Mao M."/>
        </authorList>
    </citation>
    <scope>NUCLEOTIDE SEQUENCE [LARGE SCALE GENOMIC DNA]</scope>
    <source>
        <strain evidence="11 12">OLIH</strain>
    </source>
</reference>
<feature type="domain" description="Lumazine-binding" evidence="10">
    <location>
        <begin position="103"/>
        <end position="200"/>
    </location>
</feature>
<evidence type="ECO:0000256" key="5">
    <source>
        <dbReference type="ARBA" id="ARBA00013950"/>
    </source>
</evidence>
<sequence length="213" mass="24254">MIEVKMFNGIVQGTAKLSSIEIKNNYRTYTFYFPNNIIKNLSLGSSISSNGCCLSIVKMNKNYISFDIINETFNKTNFKNLNIGDSINIETPLTLQDGISGHLVSGHVICTAKIINIKYNLDNFKLYLKLNNIYFMKYIFIKNFISIDGVSLTISELKSNSFCVSLIPDTLKRTIFLHKKVDDIVNIEIDNNIQTIVDTTEKFIKDHISDIIK</sequence>
<dbReference type="InterPro" id="IPR001783">
    <property type="entry name" value="Lumazine-bd"/>
</dbReference>
<evidence type="ECO:0000259" key="10">
    <source>
        <dbReference type="PROSITE" id="PS51177"/>
    </source>
</evidence>
<feature type="repeat" description="Lumazine-binding" evidence="9">
    <location>
        <begin position="103"/>
        <end position="200"/>
    </location>
</feature>
<dbReference type="PANTHER" id="PTHR21098">
    <property type="entry name" value="RIBOFLAVIN SYNTHASE ALPHA CHAIN"/>
    <property type="match status" value="1"/>
</dbReference>
<dbReference type="InterPro" id="IPR023366">
    <property type="entry name" value="ATP_synth_asu-like_sf"/>
</dbReference>
<dbReference type="InterPro" id="IPR017938">
    <property type="entry name" value="Riboflavin_synthase-like_b-brl"/>
</dbReference>
<dbReference type="PROSITE" id="PS51177">
    <property type="entry name" value="LUMAZINE_BIND"/>
    <property type="match status" value="2"/>
</dbReference>
<comment type="catalytic activity">
    <reaction evidence="1">
        <text>2 6,7-dimethyl-8-(1-D-ribityl)lumazine + H(+) = 5-amino-6-(D-ribitylamino)uracil + riboflavin</text>
        <dbReference type="Rhea" id="RHEA:20772"/>
        <dbReference type="ChEBI" id="CHEBI:15378"/>
        <dbReference type="ChEBI" id="CHEBI:15934"/>
        <dbReference type="ChEBI" id="CHEBI:57986"/>
        <dbReference type="ChEBI" id="CHEBI:58201"/>
        <dbReference type="EC" id="2.5.1.9"/>
    </reaction>
</comment>
<dbReference type="Pfam" id="PF00677">
    <property type="entry name" value="Lum_binding"/>
    <property type="match status" value="2"/>
</dbReference>
<feature type="repeat" description="Lumazine-binding" evidence="9">
    <location>
        <begin position="6"/>
        <end position="102"/>
    </location>
</feature>
<dbReference type="GO" id="GO:0004746">
    <property type="term" value="F:riboflavin synthase activity"/>
    <property type="evidence" value="ECO:0007669"/>
    <property type="project" value="UniProtKB-UniRule"/>
</dbReference>
<dbReference type="NCBIfam" id="NF009566">
    <property type="entry name" value="PRK13020.1"/>
    <property type="match status" value="1"/>
</dbReference>
<evidence type="ECO:0000256" key="4">
    <source>
        <dbReference type="ARBA" id="ARBA00012827"/>
    </source>
</evidence>
<evidence type="ECO:0000313" key="11">
    <source>
        <dbReference type="EMBL" id="AXN02027.1"/>
    </source>
</evidence>
<evidence type="ECO:0000256" key="7">
    <source>
        <dbReference type="ARBA" id="ARBA00022737"/>
    </source>
</evidence>
<dbReference type="Gene3D" id="2.40.30.20">
    <property type="match status" value="2"/>
</dbReference>
<name>A0A346DZ72_9ENTR</name>
<dbReference type="UniPathway" id="UPA00275">
    <property type="reaction ID" value="UER00405"/>
</dbReference>
<gene>
    <name evidence="11" type="ORF">C9I82_049</name>
</gene>
<feature type="domain" description="Lumazine-binding" evidence="10">
    <location>
        <begin position="6"/>
        <end position="102"/>
    </location>
</feature>
<dbReference type="NCBIfam" id="NF006767">
    <property type="entry name" value="PRK09289.1"/>
    <property type="match status" value="1"/>
</dbReference>
<dbReference type="NCBIfam" id="TIGR00187">
    <property type="entry name" value="ribE"/>
    <property type="match status" value="1"/>
</dbReference>
<evidence type="ECO:0000256" key="8">
    <source>
        <dbReference type="NCBIfam" id="TIGR00187"/>
    </source>
</evidence>
<protein>
    <recommendedName>
        <fullName evidence="5 8">Riboflavin synthase</fullName>
        <ecNumber evidence="4 8">2.5.1.9</ecNumber>
    </recommendedName>
</protein>
<dbReference type="AlphaFoldDB" id="A0A346DZ72"/>
<comment type="pathway">
    <text evidence="3">Cofactor biosynthesis; riboflavin biosynthesis; riboflavin from 2-hydroxy-3-oxobutyl phosphate and 5-amino-6-(D-ribitylamino)uracil: step 2/2.</text>
</comment>
<dbReference type="GO" id="GO:0005829">
    <property type="term" value="C:cytosol"/>
    <property type="evidence" value="ECO:0007669"/>
    <property type="project" value="TreeGrafter"/>
</dbReference>
<keyword evidence="6" id="KW-0686">Riboflavin biosynthesis</keyword>
<evidence type="ECO:0000256" key="3">
    <source>
        <dbReference type="ARBA" id="ARBA00004887"/>
    </source>
</evidence>
<comment type="function">
    <text evidence="2">Catalyzes the dismutation of two molecules of 6,7-dimethyl-8-ribityllumazine, resulting in the formation of riboflavin and 5-amino-6-(D-ribitylamino)uracil.</text>
</comment>
<dbReference type="CDD" id="cd00402">
    <property type="entry name" value="Riboflavin_synthase_like"/>
    <property type="match status" value="1"/>
</dbReference>
<dbReference type="PIRSF" id="PIRSF000498">
    <property type="entry name" value="Riboflavin_syn_A"/>
    <property type="match status" value="1"/>
</dbReference>
<evidence type="ECO:0000256" key="9">
    <source>
        <dbReference type="PROSITE-ProRule" id="PRU00524"/>
    </source>
</evidence>
<dbReference type="GO" id="GO:0009231">
    <property type="term" value="P:riboflavin biosynthetic process"/>
    <property type="evidence" value="ECO:0007669"/>
    <property type="project" value="UniProtKB-UniPathway"/>
</dbReference>
<dbReference type="EMBL" id="CP028374">
    <property type="protein sequence ID" value="AXN02027.1"/>
    <property type="molecule type" value="Genomic_DNA"/>
</dbReference>
<proteinExistence type="predicted"/>
<dbReference type="Proteomes" id="UP000256856">
    <property type="component" value="Chromosome"/>
</dbReference>
<keyword evidence="12" id="KW-1185">Reference proteome</keyword>
<dbReference type="InterPro" id="IPR026017">
    <property type="entry name" value="Lumazine-bd_dom"/>
</dbReference>
<dbReference type="PANTHER" id="PTHR21098:SF0">
    <property type="entry name" value="RIBOFLAVIN SYNTHASE"/>
    <property type="match status" value="1"/>
</dbReference>
<evidence type="ECO:0000256" key="1">
    <source>
        <dbReference type="ARBA" id="ARBA00000968"/>
    </source>
</evidence>
<dbReference type="SUPFAM" id="SSF63380">
    <property type="entry name" value="Riboflavin synthase domain-like"/>
    <property type="match status" value="2"/>
</dbReference>
<dbReference type="EC" id="2.5.1.9" evidence="4 8"/>
<evidence type="ECO:0000256" key="2">
    <source>
        <dbReference type="ARBA" id="ARBA00002803"/>
    </source>
</evidence>
<evidence type="ECO:0000256" key="6">
    <source>
        <dbReference type="ARBA" id="ARBA00022619"/>
    </source>
</evidence>
<organism evidence="11 12">
    <name type="scientific">Candidatus Purcelliella pentastirinorum</name>
    <dbReference type="NCBI Taxonomy" id="472834"/>
    <lineage>
        <taxon>Bacteria</taxon>
        <taxon>Pseudomonadati</taxon>
        <taxon>Pseudomonadota</taxon>
        <taxon>Gammaproteobacteria</taxon>
        <taxon>Enterobacterales</taxon>
        <taxon>Enterobacteriaceae</taxon>
        <taxon>Candidatus Purcelliella</taxon>
    </lineage>
</organism>
<dbReference type="KEGG" id="ppet:C9I82_049"/>
<keyword evidence="7" id="KW-0677">Repeat</keyword>
<evidence type="ECO:0000313" key="12">
    <source>
        <dbReference type="Proteomes" id="UP000256856"/>
    </source>
</evidence>